<dbReference type="EMBL" id="AVOT02085847">
    <property type="protein sequence ID" value="MBW0570222.1"/>
    <property type="molecule type" value="Genomic_DNA"/>
</dbReference>
<gene>
    <name evidence="2" type="ORF">O181_109937</name>
</gene>
<proteinExistence type="predicted"/>
<sequence length="347" mass="39741">MIPTASQNNLSPYYLWKNISPKIKILQTFGCKVIFSVPKHQPKWKLAPPGEIGILLGYENDNSAYRILKIRNKKVYTSRNVTFLENEIQKLVQEPESDPCSLHFSNDPFEFYERGRDPIWLFLHIDDIGVLGDNLSLFKQEIEEEFSTKILGFADLMLEIKISHLSDSINFSQAHYVDSVLELYGMTNCRPTATPMVPHLHLEEAADSERKEFLKLNSNYHSAIRSLSCLSTLTQSYLAYAVSTLSKFLEKPGITNWRSFLHASQYLKGNPNIQITYKKSITKPLEAYSDANWGSCQTTRSLVTGYIVTLNRGIIIWRTCKQPNVSLSLSEAEYRALTDLTKELLWI</sequence>
<dbReference type="PANTHER" id="PTHR11439">
    <property type="entry name" value="GAG-POL-RELATED RETROTRANSPOSON"/>
    <property type="match status" value="1"/>
</dbReference>
<dbReference type="Proteomes" id="UP000765509">
    <property type="component" value="Unassembled WGS sequence"/>
</dbReference>
<keyword evidence="3" id="KW-1185">Reference proteome</keyword>
<protein>
    <recommendedName>
        <fullName evidence="1">Retroviral polymerase SH3-like domain-containing protein</fullName>
    </recommendedName>
</protein>
<evidence type="ECO:0000313" key="2">
    <source>
        <dbReference type="EMBL" id="MBW0570222.1"/>
    </source>
</evidence>
<dbReference type="OrthoDB" id="1750165at2759"/>
<accession>A0A9Q3JX26</accession>
<comment type="caution">
    <text evidence="2">The sequence shown here is derived from an EMBL/GenBank/DDBJ whole genome shotgun (WGS) entry which is preliminary data.</text>
</comment>
<reference evidence="2" key="1">
    <citation type="submission" date="2021-03" db="EMBL/GenBank/DDBJ databases">
        <title>Draft genome sequence of rust myrtle Austropuccinia psidii MF-1, a brazilian biotype.</title>
        <authorList>
            <person name="Quecine M.C."/>
            <person name="Pachon D.M.R."/>
            <person name="Bonatelli M.L."/>
            <person name="Correr F.H."/>
            <person name="Franceschini L.M."/>
            <person name="Leite T.F."/>
            <person name="Margarido G.R.A."/>
            <person name="Almeida C.A."/>
            <person name="Ferrarezi J.A."/>
            <person name="Labate C.A."/>
        </authorList>
    </citation>
    <scope>NUCLEOTIDE SEQUENCE</scope>
    <source>
        <strain evidence="2">MF-1</strain>
    </source>
</reference>
<dbReference type="InterPro" id="IPR057670">
    <property type="entry name" value="SH3_retrovirus"/>
</dbReference>
<dbReference type="PANTHER" id="PTHR11439:SF463">
    <property type="entry name" value="REVERSE TRANSCRIPTASE TY1_COPIA-TYPE DOMAIN-CONTAINING PROTEIN"/>
    <property type="match status" value="1"/>
</dbReference>
<dbReference type="AlphaFoldDB" id="A0A9Q3JX26"/>
<feature type="domain" description="Retroviral polymerase SH3-like" evidence="1">
    <location>
        <begin position="31"/>
        <end position="94"/>
    </location>
</feature>
<evidence type="ECO:0000313" key="3">
    <source>
        <dbReference type="Proteomes" id="UP000765509"/>
    </source>
</evidence>
<name>A0A9Q3JX26_9BASI</name>
<organism evidence="2 3">
    <name type="scientific">Austropuccinia psidii MF-1</name>
    <dbReference type="NCBI Taxonomy" id="1389203"/>
    <lineage>
        <taxon>Eukaryota</taxon>
        <taxon>Fungi</taxon>
        <taxon>Dikarya</taxon>
        <taxon>Basidiomycota</taxon>
        <taxon>Pucciniomycotina</taxon>
        <taxon>Pucciniomycetes</taxon>
        <taxon>Pucciniales</taxon>
        <taxon>Sphaerophragmiaceae</taxon>
        <taxon>Austropuccinia</taxon>
    </lineage>
</organism>
<dbReference type="Pfam" id="PF25597">
    <property type="entry name" value="SH3_retrovirus"/>
    <property type="match status" value="1"/>
</dbReference>
<dbReference type="CDD" id="cd09272">
    <property type="entry name" value="RNase_HI_RT_Ty1"/>
    <property type="match status" value="1"/>
</dbReference>
<evidence type="ECO:0000259" key="1">
    <source>
        <dbReference type="Pfam" id="PF25597"/>
    </source>
</evidence>